<protein>
    <recommendedName>
        <fullName evidence="10">Transport and golgi organization 6 homolog (Drosophila)</fullName>
    </recommendedName>
</protein>
<dbReference type="InterPro" id="IPR057407">
    <property type="entry name" value="HEAT_TANGO6"/>
</dbReference>
<organism evidence="8 9">
    <name type="scientific">Electrophorus voltai</name>
    <dbReference type="NCBI Taxonomy" id="2609070"/>
    <lineage>
        <taxon>Eukaryota</taxon>
        <taxon>Metazoa</taxon>
        <taxon>Chordata</taxon>
        <taxon>Craniata</taxon>
        <taxon>Vertebrata</taxon>
        <taxon>Euteleostomi</taxon>
        <taxon>Actinopterygii</taxon>
        <taxon>Neopterygii</taxon>
        <taxon>Teleostei</taxon>
        <taxon>Ostariophysi</taxon>
        <taxon>Gymnotiformes</taxon>
        <taxon>Gymnotoidei</taxon>
        <taxon>Gymnotidae</taxon>
        <taxon>Electrophorus</taxon>
    </lineage>
</organism>
<dbReference type="InterPro" id="IPR019414">
    <property type="entry name" value="Rtp1_C2"/>
</dbReference>
<comment type="caution">
    <text evidence="8">The sequence shown here is derived from an EMBL/GenBank/DDBJ whole genome shotgun (WGS) entry which is preliminary data.</text>
</comment>
<gene>
    <name evidence="8" type="ORF">P4O66_018248</name>
</gene>
<feature type="compositionally biased region" description="Polar residues" evidence="2">
    <location>
        <begin position="837"/>
        <end position="848"/>
    </location>
</feature>
<accession>A0AAD9DKS7</accession>
<name>A0AAD9DKS7_9TELE</name>
<evidence type="ECO:0000256" key="1">
    <source>
        <dbReference type="ARBA" id="ARBA00005724"/>
    </source>
</evidence>
<evidence type="ECO:0000259" key="5">
    <source>
        <dbReference type="Pfam" id="PF10363"/>
    </source>
</evidence>
<dbReference type="Gene3D" id="1.25.10.10">
    <property type="entry name" value="Leucine-rich Repeat Variant"/>
    <property type="match status" value="1"/>
</dbReference>
<reference evidence="8" key="1">
    <citation type="submission" date="2023-03" db="EMBL/GenBank/DDBJ databases">
        <title>Electrophorus voltai genome.</title>
        <authorList>
            <person name="Bian C."/>
        </authorList>
    </citation>
    <scope>NUCLEOTIDE SEQUENCE</scope>
    <source>
        <strain evidence="8">CB-2022</strain>
        <tissue evidence="8">Muscle</tissue>
    </source>
</reference>
<evidence type="ECO:0000256" key="3">
    <source>
        <dbReference type="SAM" id="SignalP"/>
    </source>
</evidence>
<feature type="domain" description="RNA polymerase II assembly factor Rtp1 C-terminal" evidence="4">
    <location>
        <begin position="1187"/>
        <end position="1218"/>
    </location>
</feature>
<dbReference type="EMBL" id="JAROKS010000026">
    <property type="protein sequence ID" value="KAK1785416.1"/>
    <property type="molecule type" value="Genomic_DNA"/>
</dbReference>
<keyword evidence="9" id="KW-1185">Reference proteome</keyword>
<comment type="similarity">
    <text evidence="1">Belongs to the Tango6 family.</text>
</comment>
<dbReference type="PANTHER" id="PTHR20959">
    <property type="entry name" value="TRANSPORT AND GOLGI ORGANIZATION PROTEIN 6 FAMILY MEMBER"/>
    <property type="match status" value="1"/>
</dbReference>
<evidence type="ECO:0000313" key="9">
    <source>
        <dbReference type="Proteomes" id="UP001239994"/>
    </source>
</evidence>
<evidence type="ECO:0000313" key="8">
    <source>
        <dbReference type="EMBL" id="KAK1785416.1"/>
    </source>
</evidence>
<dbReference type="PANTHER" id="PTHR20959:SF1">
    <property type="entry name" value="TRANSPORT AND GOLGI ORGANIZATION PROTEIN 6 HOMOLOG"/>
    <property type="match status" value="1"/>
</dbReference>
<evidence type="ECO:0000259" key="6">
    <source>
        <dbReference type="Pfam" id="PF23565"/>
    </source>
</evidence>
<dbReference type="Pfam" id="PF10363">
    <property type="entry name" value="RTP1_C1"/>
    <property type="match status" value="1"/>
</dbReference>
<dbReference type="SUPFAM" id="SSF48371">
    <property type="entry name" value="ARM repeat"/>
    <property type="match status" value="1"/>
</dbReference>
<dbReference type="Proteomes" id="UP001239994">
    <property type="component" value="Unassembled WGS sequence"/>
</dbReference>
<dbReference type="InterPro" id="IPR057347">
    <property type="entry name" value="TANGO6_N"/>
</dbReference>
<feature type="domain" description="TANGO6 HEAT repeat" evidence="6">
    <location>
        <begin position="369"/>
        <end position="645"/>
    </location>
</feature>
<feature type="signal peptide" evidence="3">
    <location>
        <begin position="1"/>
        <end position="16"/>
    </location>
</feature>
<feature type="domain" description="RNA polymerase II assembly factor Rtp1 C-terminal" evidence="5">
    <location>
        <begin position="1002"/>
        <end position="1055"/>
    </location>
</feature>
<proteinExistence type="inferred from homology"/>
<dbReference type="InterPro" id="IPR016024">
    <property type="entry name" value="ARM-type_fold"/>
</dbReference>
<evidence type="ECO:0008006" key="10">
    <source>
        <dbReference type="Google" id="ProtNLM"/>
    </source>
</evidence>
<feature type="domain" description="TANGO6 N-terminal" evidence="7">
    <location>
        <begin position="88"/>
        <end position="338"/>
    </location>
</feature>
<dbReference type="AlphaFoldDB" id="A0AAD9DKS7"/>
<feature type="non-terminal residue" evidence="8">
    <location>
        <position position="1239"/>
    </location>
</feature>
<dbReference type="InterPro" id="IPR011989">
    <property type="entry name" value="ARM-like"/>
</dbReference>
<evidence type="ECO:0000259" key="7">
    <source>
        <dbReference type="Pfam" id="PF25267"/>
    </source>
</evidence>
<dbReference type="InterPro" id="IPR019451">
    <property type="entry name" value="Rtp1_C1"/>
</dbReference>
<feature type="region of interest" description="Disordered" evidence="2">
    <location>
        <begin position="817"/>
        <end position="848"/>
    </location>
</feature>
<feature type="chain" id="PRO_5042148046" description="Transport and golgi organization 6 homolog (Drosophila)" evidence="3">
    <location>
        <begin position="17"/>
        <end position="1239"/>
    </location>
</feature>
<evidence type="ECO:0000259" key="4">
    <source>
        <dbReference type="Pfam" id="PF10304"/>
    </source>
</evidence>
<dbReference type="Pfam" id="PF10304">
    <property type="entry name" value="RTP1_C2"/>
    <property type="match status" value="1"/>
</dbReference>
<keyword evidence="3" id="KW-0732">Signal</keyword>
<dbReference type="GO" id="GO:0009306">
    <property type="term" value="P:protein secretion"/>
    <property type="evidence" value="ECO:0007669"/>
    <property type="project" value="TreeGrafter"/>
</dbReference>
<dbReference type="InterPro" id="IPR039600">
    <property type="entry name" value="TANGO6/Rtp1"/>
</dbReference>
<dbReference type="Pfam" id="PF25267">
    <property type="entry name" value="TANGO6_N"/>
    <property type="match status" value="1"/>
</dbReference>
<dbReference type="Pfam" id="PF23565">
    <property type="entry name" value="ARM_TANGO6"/>
    <property type="match status" value="1"/>
</dbReference>
<evidence type="ECO:0000256" key="2">
    <source>
        <dbReference type="SAM" id="MobiDB-lite"/>
    </source>
</evidence>
<sequence length="1239" mass="134123">SPVLFLFLVLTDIVDAHKSKGCFPEAELPARAVKLLHRSHRNAESRRAGSAAMSCADFQRQVFSPELKHRSLSPWIISPFPETHLGGVTPQEALLSALQRNQVELQERLAAVELEEARCLLEEVRGEVPWFCADTEDLTWRFVQECLLLLLCLARHLSRLLEAFSQSQTGPAPAKPHPPETAPPLPPDVLSVAQQKTLGSGLQFLVTLGLCPYLSLGVGVSLGLRSAFGAAVKGAVRCDAPPPCERRLLTTVMVLLEVSAVSSLATLVFTRHLGDLMAALCQLGYCPQRPEGEVTDSSKGLTVEERKSCRQALQGLLGRVYQPIVIKELLALQGGAKACISPLLLLFRLVSAQCLSVLPLLTLLLSERLVQPHGVQAVVRAILEGAGGGDSDWRKCDAVAKVLATCPQQCSSAESYYSQVCPQVLELLHFKDKITAQQFQRVATRAALTIVQDQPEFGRRFLLSPLFAPLCRCAAVPGVCVCVCVSQQSDNVRVAGDDVSQHAVPELELTRCVEDVYKICVVGNTPSAVLLSTLGDVVPIIFSLFCFTKQNVSHLRAPCQEILLWYLSHTETSSALSLLNDLCVTQRDGGGVTSGFQFSPGSEGGATFTRQQPIGDEDDALYEKVFGEQWRVGCVVQLLAEMKDSDLPGDFFLSLLHALTEWAGEEQETDEDVDAASMTLLELEQRLERRGQGRGQKLALLHTLAVMCAELPHTLLLRKASQVVGFVGSMLQRACVGLDRGSEGTVDSQTLGMGMGLVATLLSGAAQLTVEDYSSMTELLVPLEQVSQRHPEAAVQELACDLRASIATRGAYHPGSVTSAARTLSRPAGSDVHRTRQASPTPAHTTFCSISPRAVPEVAASGPPLTRHMAATDQTRDPASRDGECSGTMAAGISTRSPVSSAPEKVFSDWLQEACDPDVPTRTMALRALTQAVREGLKRAIESQEQLLMVRNVRFSLWLENSRSHPAGSLVHSGDGLQILAFEVIPGQSHGCRALFVFGRAGLVVLADSFPEQILTRLLAEYQANPSTASASRGGSLETRLKVGEALMKSLQSHGVSPQGCRALPPGLNEVLQSSLESGQRIALSLPLPPLPGDLAPHYGRPLVGAFLRGTRDEDSSVRASCLSNLGELCQLLHFSLGPLAQELSVCLTALIKTERDVEVRRAAVYVIALLLRGLSDRAPQVLEDILLELYRALKWVVRSDSDEVAVLQAQLALEELDSVMRRFVFPQQKLEKKIVVLP</sequence>